<dbReference type="PANTHER" id="PTHR23198:SF6">
    <property type="entry name" value="NUCLEAR PORE COMPLEX PROTEIN NUP98-NUP96"/>
    <property type="match status" value="1"/>
</dbReference>
<evidence type="ECO:0000256" key="9">
    <source>
        <dbReference type="ARBA" id="ARBA00065263"/>
    </source>
</evidence>
<feature type="compositionally biased region" description="Polar residues" evidence="11">
    <location>
        <begin position="107"/>
        <end position="143"/>
    </location>
</feature>
<keyword evidence="5" id="KW-0653">Protein transport</keyword>
<dbReference type="OMA" id="GDILWPG"/>
<dbReference type="OrthoDB" id="3797628at2759"/>
<dbReference type="Proteomes" id="UP000036987">
    <property type="component" value="Unassembled WGS sequence"/>
</dbReference>
<feature type="compositionally biased region" description="Low complexity" evidence="11">
    <location>
        <begin position="31"/>
        <end position="47"/>
    </location>
</feature>
<dbReference type="Pfam" id="PF04096">
    <property type="entry name" value="Nucleoporin2"/>
    <property type="match status" value="1"/>
</dbReference>
<dbReference type="Pfam" id="PF21240">
    <property type="entry name" value="Nup98_GLEBS"/>
    <property type="match status" value="1"/>
</dbReference>
<evidence type="ECO:0000256" key="3">
    <source>
        <dbReference type="ARBA" id="ARBA00022448"/>
    </source>
</evidence>
<protein>
    <recommendedName>
        <fullName evidence="10">Nucleoporin autopeptidase</fullName>
    </recommendedName>
</protein>
<sequence length="1020" mass="104594">MFGGAMNPFDQTSKISPFSSPSAFGQTSANPFSQPFGSPTSTSSPFGGQSGGSGFSTGVFGQTPSPLSTTNAFGASSSPAFGASSTPAFGASSPFGQKPSFGGFGSTPAQSNPFGGSTFQQSQPAFGSTPFGSTSTFGASSQPAFGGTSTPAFGSTNTPAFGASTPVFGATSTSAFGATSTPGFGATTTPTFGSTAFGNTGSAFGVSSTPAFGATSSSLFGSSSTPAFGASSTPAFGASSTSSFGFGSSPAFGQSSPAFGQSAPAFGQSAPAFGQSAPAFGQSAPAFGQTAPAFGQTAPAFGQSTPAFGQSTPAFGTTSFGAQSSLFGGQTSTPAFGSTGFGQSAFGGQRSGSRVVPYAPTVDPDGGTGSQPAGKLESITAMPAYKDKSHEELRWEDYQQGDKGGPNPAGQPAAGIGFSTQSQTNPFGSTNTFGQSSVPATTSTFSSSGGIFGQKASTFGSSSSAPAFSSPFGSTSSSPFGSTSAAPLFGSSTGSAFGASSSPLFGTTTNSVFGASTPFGSPSASASTPAFGSGLAFGNTQSAGLFQSSPATAQSPSIFGQQSASAFGQSTTPAFGSSLFGTQATGFGGGLFGSSTSQGQPAASAGFGQSTPSFSTPFQAGTLAQSSNGFSFGNFGQTQSAPLSSFGGISNTFGQNTSVQPGANQTNLVMQPALIANPFGTLPVMPQMSFASTVSEAPRQTGISSIPIFEKPPTVRISSLLTPRHLYLKKVKLPSRMFMPKDDRLRVPFFYQDEEAPSTPKANALFIPRENPRALIIQSNGQSCQRNGNITTKISASAPPINSIENGNITKHNSHDEQIDRPSSSKSSQNGKNGFHLDLSDRVVEEEINNDNHVTDIESILPKLRHPEYYTEPCVQELAAKERAELGFCRRVSNFVVGRHGHGHIKFEGVTDVRRLDLDSLIQFNDREVIVYKDESKKPPIGQGLNKPAEVTLLKVICINKKTGQKITDGPRIEKYRNLLNKKATEQGAEFISFDPIKGEWKFKVRHFSKYEFKDEETDR</sequence>
<reference evidence="14" key="1">
    <citation type="journal article" date="2016" name="Nature">
        <title>The genome of the seagrass Zostera marina reveals angiosperm adaptation to the sea.</title>
        <authorList>
            <person name="Olsen J.L."/>
            <person name="Rouze P."/>
            <person name="Verhelst B."/>
            <person name="Lin Y.-C."/>
            <person name="Bayer T."/>
            <person name="Collen J."/>
            <person name="Dattolo E."/>
            <person name="De Paoli E."/>
            <person name="Dittami S."/>
            <person name="Maumus F."/>
            <person name="Michel G."/>
            <person name="Kersting A."/>
            <person name="Lauritano C."/>
            <person name="Lohaus R."/>
            <person name="Toepel M."/>
            <person name="Tonon T."/>
            <person name="Vanneste K."/>
            <person name="Amirebrahimi M."/>
            <person name="Brakel J."/>
            <person name="Bostroem C."/>
            <person name="Chovatia M."/>
            <person name="Grimwood J."/>
            <person name="Jenkins J.W."/>
            <person name="Jueterbock A."/>
            <person name="Mraz A."/>
            <person name="Stam W.T."/>
            <person name="Tice H."/>
            <person name="Bornberg-Bauer E."/>
            <person name="Green P.J."/>
            <person name="Pearson G.A."/>
            <person name="Procaccini G."/>
            <person name="Duarte C.M."/>
            <person name="Schmutz J."/>
            <person name="Reusch T.B.H."/>
            <person name="Van de Peer Y."/>
        </authorList>
    </citation>
    <scope>NUCLEOTIDE SEQUENCE [LARGE SCALE GENOMIC DNA]</scope>
    <source>
        <strain evidence="14">cv. Finnish</strain>
    </source>
</reference>
<dbReference type="Gene3D" id="3.30.1610.10">
    <property type="entry name" value="Peptidase S59, nucleoporin"/>
    <property type="match status" value="1"/>
</dbReference>
<dbReference type="GO" id="GO:0003723">
    <property type="term" value="F:RNA binding"/>
    <property type="evidence" value="ECO:0000318"/>
    <property type="project" value="GO_Central"/>
</dbReference>
<evidence type="ECO:0000256" key="2">
    <source>
        <dbReference type="ARBA" id="ARBA00008926"/>
    </source>
</evidence>
<keyword evidence="14" id="KW-1185">Reference proteome</keyword>
<keyword evidence="3" id="KW-0813">Transport</keyword>
<organism evidence="13 14">
    <name type="scientific">Zostera marina</name>
    <name type="common">Eelgrass</name>
    <dbReference type="NCBI Taxonomy" id="29655"/>
    <lineage>
        <taxon>Eukaryota</taxon>
        <taxon>Viridiplantae</taxon>
        <taxon>Streptophyta</taxon>
        <taxon>Embryophyta</taxon>
        <taxon>Tracheophyta</taxon>
        <taxon>Spermatophyta</taxon>
        <taxon>Magnoliopsida</taxon>
        <taxon>Liliopsida</taxon>
        <taxon>Zosteraceae</taxon>
        <taxon>Zostera</taxon>
    </lineage>
</organism>
<evidence type="ECO:0000313" key="13">
    <source>
        <dbReference type="EMBL" id="KMZ57133.1"/>
    </source>
</evidence>
<accession>A0A0K9NKK3</accession>
<comment type="similarity">
    <text evidence="2">Belongs to the nucleoporin GLFG family.</text>
</comment>
<dbReference type="GO" id="GO:0034398">
    <property type="term" value="P:telomere tethering at nuclear periphery"/>
    <property type="evidence" value="ECO:0000318"/>
    <property type="project" value="GO_Central"/>
</dbReference>
<feature type="region of interest" description="Disordered" evidence="11">
    <location>
        <begin position="92"/>
        <end position="143"/>
    </location>
</feature>
<evidence type="ECO:0000256" key="11">
    <source>
        <dbReference type="SAM" id="MobiDB-lite"/>
    </source>
</evidence>
<comment type="subcellular location">
    <subcellularLocation>
        <location evidence="1">Nucleus</location>
        <location evidence="1">Nuclear pore complex</location>
    </subcellularLocation>
</comment>
<dbReference type="EMBL" id="LFYR01002109">
    <property type="protein sequence ID" value="KMZ57133.1"/>
    <property type="molecule type" value="Genomic_DNA"/>
</dbReference>
<dbReference type="GO" id="GO:0008139">
    <property type="term" value="F:nuclear localization sequence binding"/>
    <property type="evidence" value="ECO:0000318"/>
    <property type="project" value="GO_Central"/>
</dbReference>
<evidence type="ECO:0000256" key="8">
    <source>
        <dbReference type="ARBA" id="ARBA00023242"/>
    </source>
</evidence>
<dbReference type="GO" id="GO:0006606">
    <property type="term" value="P:protein import into nucleus"/>
    <property type="evidence" value="ECO:0000318"/>
    <property type="project" value="GO_Central"/>
</dbReference>
<dbReference type="GO" id="GO:0051028">
    <property type="term" value="P:mRNA transport"/>
    <property type="evidence" value="ECO:0007669"/>
    <property type="project" value="UniProtKB-KW"/>
</dbReference>
<feature type="region of interest" description="Disordered" evidence="11">
    <location>
        <begin position="591"/>
        <end position="611"/>
    </location>
</feature>
<dbReference type="SUPFAM" id="SSF82215">
    <property type="entry name" value="C-terminal autoproteolytic domain of nucleoporin nup98"/>
    <property type="match status" value="1"/>
</dbReference>
<feature type="compositionally biased region" description="Polar residues" evidence="11">
    <location>
        <begin position="780"/>
        <end position="795"/>
    </location>
</feature>
<dbReference type="SUPFAM" id="SSF101967">
    <property type="entry name" value="Adhesin YadA, collagen-binding domain"/>
    <property type="match status" value="1"/>
</dbReference>
<evidence type="ECO:0000256" key="1">
    <source>
        <dbReference type="ARBA" id="ARBA00004567"/>
    </source>
</evidence>
<dbReference type="GO" id="GO:0048573">
    <property type="term" value="P:photoperiodism, flowering"/>
    <property type="evidence" value="ECO:0007669"/>
    <property type="project" value="UniProtKB-ARBA"/>
</dbReference>
<dbReference type="GO" id="GO:0044614">
    <property type="term" value="C:nuclear pore cytoplasmic filaments"/>
    <property type="evidence" value="ECO:0000318"/>
    <property type="project" value="GO_Central"/>
</dbReference>
<dbReference type="AlphaFoldDB" id="A0A0K9NKK3"/>
<feature type="compositionally biased region" description="Polar residues" evidence="11">
    <location>
        <begin position="9"/>
        <end position="30"/>
    </location>
</feature>
<dbReference type="Gene3D" id="1.10.10.2360">
    <property type="match status" value="1"/>
</dbReference>
<feature type="domain" description="Peptidase S59" evidence="12">
    <location>
        <begin position="866"/>
        <end position="1008"/>
    </location>
</feature>
<dbReference type="InterPro" id="IPR037665">
    <property type="entry name" value="Nucleoporin_S59-like"/>
</dbReference>
<evidence type="ECO:0000259" key="12">
    <source>
        <dbReference type="PROSITE" id="PS51434"/>
    </source>
</evidence>
<dbReference type="InterPro" id="IPR007230">
    <property type="entry name" value="Nup98_auto-Pept-S59_dom"/>
</dbReference>
<proteinExistence type="inferred from homology"/>
<feature type="region of interest" description="Disordered" evidence="11">
    <location>
        <begin position="1"/>
        <end position="63"/>
    </location>
</feature>
<gene>
    <name evidence="13" type="ORF">ZOSMA_89G00860</name>
</gene>
<dbReference type="InterPro" id="IPR036903">
    <property type="entry name" value="Nup98_auto-Pept-S59_dom_sf"/>
</dbReference>
<feature type="region of interest" description="Disordered" evidence="11">
    <location>
        <begin position="780"/>
        <end position="835"/>
    </location>
</feature>
<evidence type="ECO:0000313" key="14">
    <source>
        <dbReference type="Proteomes" id="UP000036987"/>
    </source>
</evidence>
<keyword evidence="7" id="KW-0906">Nuclear pore complex</keyword>
<feature type="compositionally biased region" description="Polar residues" evidence="11">
    <location>
        <begin position="418"/>
        <end position="436"/>
    </location>
</feature>
<evidence type="ECO:0000256" key="7">
    <source>
        <dbReference type="ARBA" id="ARBA00023132"/>
    </source>
</evidence>
<name>A0A0K9NKK3_ZOSMR</name>
<dbReference type="GO" id="GO:0006405">
    <property type="term" value="P:RNA export from nucleus"/>
    <property type="evidence" value="ECO:0000318"/>
    <property type="project" value="GO_Central"/>
</dbReference>
<dbReference type="STRING" id="29655.A0A0K9NKK3"/>
<keyword evidence="6" id="KW-0811">Translocation</keyword>
<evidence type="ECO:0000256" key="4">
    <source>
        <dbReference type="ARBA" id="ARBA00022816"/>
    </source>
</evidence>
<dbReference type="PANTHER" id="PTHR23198">
    <property type="entry name" value="NUCLEOPORIN"/>
    <property type="match status" value="1"/>
</dbReference>
<feature type="region of interest" description="Disordered" evidence="11">
    <location>
        <begin position="398"/>
        <end position="436"/>
    </location>
</feature>
<dbReference type="InterPro" id="IPR011049">
    <property type="entry name" value="Serralysin-like_metalloprot_C"/>
</dbReference>
<dbReference type="GO" id="GO:0017056">
    <property type="term" value="F:structural constituent of nuclear pore"/>
    <property type="evidence" value="ECO:0000318"/>
    <property type="project" value="GO_Central"/>
</dbReference>
<evidence type="ECO:0000256" key="10">
    <source>
        <dbReference type="ARBA" id="ARBA00082956"/>
    </source>
</evidence>
<keyword evidence="4" id="KW-0509">mRNA transport</keyword>
<evidence type="ECO:0000256" key="5">
    <source>
        <dbReference type="ARBA" id="ARBA00022927"/>
    </source>
</evidence>
<comment type="caution">
    <text evidence="13">The sequence shown here is derived from an EMBL/GenBank/DDBJ whole genome shotgun (WGS) entry which is preliminary data.</text>
</comment>
<feature type="compositionally biased region" description="Low complexity" evidence="11">
    <location>
        <begin position="405"/>
        <end position="417"/>
    </location>
</feature>
<evidence type="ECO:0000256" key="6">
    <source>
        <dbReference type="ARBA" id="ARBA00023010"/>
    </source>
</evidence>
<dbReference type="FunFam" id="1.10.10.2360:FF:000001">
    <property type="entry name" value="Nuclear pore complex protein Nup98-Nup96"/>
    <property type="match status" value="1"/>
</dbReference>
<dbReference type="PROSITE" id="PS51434">
    <property type="entry name" value="NUP_C"/>
    <property type="match status" value="1"/>
</dbReference>
<keyword evidence="8" id="KW-0539">Nucleus</keyword>
<comment type="subunit">
    <text evidence="9">Part of the nuclear pore complex (NPC). The NPC has an eight-fold symmetrical structure comprising a central transport channel and two rings, the cytoplasmic and nuclear rings, to which eight filaments are attached. The cytoplasmic filaments have loose ends, while the nuclear filaments are joined in a distal ring, forming a nuclear basket. NPCs are highly dynamic in configuration and composition, and can be devided in 3 subcomplexes, the NUP62 subcomplex, the NUP107-160 subcomplex and the NUP93 subcomplex, containing approximately 30 different nucleoporin proteins.</text>
</comment>
<dbReference type="GO" id="GO:0000973">
    <property type="term" value="P:post-transcriptional tethering of RNA polymerase II gene DNA at nuclear periphery"/>
    <property type="evidence" value="ECO:0000318"/>
    <property type="project" value="GO_Central"/>
</dbReference>
<dbReference type="FunFam" id="3.30.1610.10:FF:000002">
    <property type="entry name" value="nuclear pore complex protein NUP98A"/>
    <property type="match status" value="1"/>
</dbReference>
<dbReference type="Gene3D" id="2.150.10.10">
    <property type="entry name" value="Serralysin-like metalloprotease, C-terminal"/>
    <property type="match status" value="1"/>
</dbReference>